<sequence>MQMQAETADHGKDDQQGNDSATVLSNLPVIQENATTLNDLVDISCRKYRNLPAIGMALEEPLTYKAFHERILAIAAHLRDLGVKPGGRVALLGENSHNWGTVYLAVVRLGASTVPIFPDLPEADVHHILGEMQCDIIFLTQRQIEKIYDLKKQLKHVITLDDYRDDTGLISLQTFSGFLAEALATYGEQARDEQLDFPPVNKDDLASILYTSGTSGFSKAVMLSHANLCANAHSASGVIQIVPGWVFLSVLPISHTYEFTVGFLLPLLKGCRIVYAGKTPTPAVLQKICEREQPHVMLVVPLIIEKIFKKRVAPAVEKSKMLTFFCRFSMSRKMIYRKIGAKLLAFFGNRLEVMGIGGAALNPEVELFLRDASFPFIVGYGLTEAAPLLAGGPHGDTTICLGSTGKPVPNVEIRIDDPHPETGIGEIVARGPNVMQGYLNDPEATKDSFTEDGWLKTGDLGRLDDAGNLLIKGRSKSVIVLSNGENVYPEAIEHKVNAYPFVVESLVVENRGMLEAWVYPDYEFIDSKTSGQNRTQRHQYIAGLLEEMRTALNEQLSTSSRLSRVLERREPFVKTATHKIKRYLYSADNMHV</sequence>
<evidence type="ECO:0000256" key="2">
    <source>
        <dbReference type="SAM" id="MobiDB-lite"/>
    </source>
</evidence>
<evidence type="ECO:0000256" key="1">
    <source>
        <dbReference type="ARBA" id="ARBA00024484"/>
    </source>
</evidence>
<reference evidence="4 5" key="1">
    <citation type="journal article" date="2011" name="Stand. Genomic Sci.">
        <title>Complete genome sequence of Desulfobulbus propionicus type strain (1pr3).</title>
        <authorList>
            <person name="Pagani I."/>
            <person name="Lapidus A."/>
            <person name="Nolan M."/>
            <person name="Lucas S."/>
            <person name="Hammon N."/>
            <person name="Deshpande S."/>
            <person name="Cheng J.F."/>
            <person name="Chertkov O."/>
            <person name="Davenport K."/>
            <person name="Tapia R."/>
            <person name="Han C."/>
            <person name="Goodwin L."/>
            <person name="Pitluck S."/>
            <person name="Liolios K."/>
            <person name="Mavromatis K."/>
            <person name="Ivanova N."/>
            <person name="Mikhailova N."/>
            <person name="Pati A."/>
            <person name="Chen A."/>
            <person name="Palaniappan K."/>
            <person name="Land M."/>
            <person name="Hauser L."/>
            <person name="Chang Y.J."/>
            <person name="Jeffries C.D."/>
            <person name="Detter J.C."/>
            <person name="Brambilla E."/>
            <person name="Kannan K.P."/>
            <person name="Djao O.D."/>
            <person name="Rohde M."/>
            <person name="Pukall R."/>
            <person name="Spring S."/>
            <person name="Goker M."/>
            <person name="Sikorski J."/>
            <person name="Woyke T."/>
            <person name="Bristow J."/>
            <person name="Eisen J.A."/>
            <person name="Markowitz V."/>
            <person name="Hugenholtz P."/>
            <person name="Kyrpides N.C."/>
            <person name="Klenk H.P."/>
        </authorList>
    </citation>
    <scope>NUCLEOTIDE SEQUENCE [LARGE SCALE GENOMIC DNA]</scope>
    <source>
        <strain evidence="5">ATCC 33891 / DSM 2032 / 1pr3</strain>
    </source>
</reference>
<comment type="catalytic activity">
    <reaction evidence="1">
        <text>a long-chain fatty acid + ATP + CoA = a long-chain fatty acyl-CoA + AMP + diphosphate</text>
        <dbReference type="Rhea" id="RHEA:15421"/>
        <dbReference type="ChEBI" id="CHEBI:30616"/>
        <dbReference type="ChEBI" id="CHEBI:33019"/>
        <dbReference type="ChEBI" id="CHEBI:57287"/>
        <dbReference type="ChEBI" id="CHEBI:57560"/>
        <dbReference type="ChEBI" id="CHEBI:83139"/>
        <dbReference type="ChEBI" id="CHEBI:456215"/>
        <dbReference type="EC" id="6.2.1.3"/>
    </reaction>
    <physiologicalReaction direction="left-to-right" evidence="1">
        <dbReference type="Rhea" id="RHEA:15422"/>
    </physiologicalReaction>
</comment>
<dbReference type="PANTHER" id="PTHR43272:SF52">
    <property type="entry name" value="AMP-DEPENDENT SYNTHETASE_LIGASE DOMAIN-CONTAINING PROTEIN"/>
    <property type="match status" value="1"/>
</dbReference>
<dbReference type="InterPro" id="IPR020845">
    <property type="entry name" value="AMP-binding_CS"/>
</dbReference>
<dbReference type="EMBL" id="CP002364">
    <property type="protein sequence ID" value="ADW19041.1"/>
    <property type="molecule type" value="Genomic_DNA"/>
</dbReference>
<dbReference type="Gene3D" id="3.30.300.30">
    <property type="match status" value="1"/>
</dbReference>
<organism evidence="4 5">
    <name type="scientific">Desulfobulbus propionicus (strain ATCC 33891 / DSM 2032 / VKM B-1956 / 1pr3)</name>
    <dbReference type="NCBI Taxonomy" id="577650"/>
    <lineage>
        <taxon>Bacteria</taxon>
        <taxon>Pseudomonadati</taxon>
        <taxon>Thermodesulfobacteriota</taxon>
        <taxon>Desulfobulbia</taxon>
        <taxon>Desulfobulbales</taxon>
        <taxon>Desulfobulbaceae</taxon>
        <taxon>Desulfobulbus</taxon>
    </lineage>
</organism>
<name>A0A7U3YP96_DESPD</name>
<dbReference type="Proteomes" id="UP000006365">
    <property type="component" value="Chromosome"/>
</dbReference>
<dbReference type="KEGG" id="dpr:Despr_2908"/>
<feature type="region of interest" description="Disordered" evidence="2">
    <location>
        <begin position="1"/>
        <end position="20"/>
    </location>
</feature>
<dbReference type="SUPFAM" id="SSF56801">
    <property type="entry name" value="Acetyl-CoA synthetase-like"/>
    <property type="match status" value="1"/>
</dbReference>
<dbReference type="InterPro" id="IPR045851">
    <property type="entry name" value="AMP-bd_C_sf"/>
</dbReference>
<keyword evidence="5" id="KW-1185">Reference proteome</keyword>
<dbReference type="GO" id="GO:0016020">
    <property type="term" value="C:membrane"/>
    <property type="evidence" value="ECO:0007669"/>
    <property type="project" value="TreeGrafter"/>
</dbReference>
<protein>
    <submittedName>
        <fullName evidence="4">AMP-dependent synthetase and ligase</fullName>
    </submittedName>
</protein>
<dbReference type="InterPro" id="IPR000873">
    <property type="entry name" value="AMP-dep_synth/lig_dom"/>
</dbReference>
<feature type="domain" description="AMP-dependent synthetase/ligase" evidence="3">
    <location>
        <begin position="44"/>
        <end position="439"/>
    </location>
</feature>
<evidence type="ECO:0000313" key="4">
    <source>
        <dbReference type="EMBL" id="ADW19041.1"/>
    </source>
</evidence>
<accession>A0A7U3YP96</accession>
<dbReference type="PANTHER" id="PTHR43272">
    <property type="entry name" value="LONG-CHAIN-FATTY-ACID--COA LIGASE"/>
    <property type="match status" value="1"/>
</dbReference>
<dbReference type="PROSITE" id="PS00455">
    <property type="entry name" value="AMP_BINDING"/>
    <property type="match status" value="1"/>
</dbReference>
<dbReference type="Pfam" id="PF00501">
    <property type="entry name" value="AMP-binding"/>
    <property type="match status" value="1"/>
</dbReference>
<dbReference type="Gene3D" id="3.40.50.12780">
    <property type="entry name" value="N-terminal domain of ligase-like"/>
    <property type="match status" value="1"/>
</dbReference>
<keyword evidence="4" id="KW-0436">Ligase</keyword>
<dbReference type="GO" id="GO:0004467">
    <property type="term" value="F:long-chain fatty acid-CoA ligase activity"/>
    <property type="evidence" value="ECO:0007669"/>
    <property type="project" value="UniProtKB-EC"/>
</dbReference>
<proteinExistence type="predicted"/>
<dbReference type="AlphaFoldDB" id="A0A7U3YP96"/>
<evidence type="ECO:0000259" key="3">
    <source>
        <dbReference type="Pfam" id="PF00501"/>
    </source>
</evidence>
<dbReference type="InterPro" id="IPR042099">
    <property type="entry name" value="ANL_N_sf"/>
</dbReference>
<gene>
    <name evidence="4" type="ordered locus">Despr_2908</name>
</gene>
<evidence type="ECO:0000313" key="5">
    <source>
        <dbReference type="Proteomes" id="UP000006365"/>
    </source>
</evidence>